<sequence length="112" mass="12684">MMTTAEDVFRRWWRPWRRRLPTLKRPAKIRHPANIALGKNQNKHNPASVPASVPLRRRIFPQSLAGASALDAPATFCSHMTDLINIQNDLLNMRAKAAAAHLVVCRFLIHAT</sequence>
<reference evidence="1" key="1">
    <citation type="journal article" date="2023" name="G3 (Bethesda)">
        <title>Whole genome assemblies of Zophobas morio and Tenebrio molitor.</title>
        <authorList>
            <person name="Kaur S."/>
            <person name="Stinson S.A."/>
            <person name="diCenzo G.C."/>
        </authorList>
    </citation>
    <scope>NUCLEOTIDE SEQUENCE</scope>
    <source>
        <strain evidence="1">QUZm001</strain>
    </source>
</reference>
<protein>
    <submittedName>
        <fullName evidence="1">Uncharacterized protein</fullName>
    </submittedName>
</protein>
<name>A0AA38M479_9CUCU</name>
<dbReference type="AlphaFoldDB" id="A0AA38M479"/>
<accession>A0AA38M479</accession>
<organism evidence="1 2">
    <name type="scientific">Zophobas morio</name>
    <dbReference type="NCBI Taxonomy" id="2755281"/>
    <lineage>
        <taxon>Eukaryota</taxon>
        <taxon>Metazoa</taxon>
        <taxon>Ecdysozoa</taxon>
        <taxon>Arthropoda</taxon>
        <taxon>Hexapoda</taxon>
        <taxon>Insecta</taxon>
        <taxon>Pterygota</taxon>
        <taxon>Neoptera</taxon>
        <taxon>Endopterygota</taxon>
        <taxon>Coleoptera</taxon>
        <taxon>Polyphaga</taxon>
        <taxon>Cucujiformia</taxon>
        <taxon>Tenebrionidae</taxon>
        <taxon>Zophobas</taxon>
    </lineage>
</organism>
<gene>
    <name evidence="1" type="ORF">Zmor_025037</name>
</gene>
<evidence type="ECO:0000313" key="2">
    <source>
        <dbReference type="Proteomes" id="UP001168821"/>
    </source>
</evidence>
<dbReference type="EMBL" id="JALNTZ010000008">
    <property type="protein sequence ID" value="KAJ3642234.1"/>
    <property type="molecule type" value="Genomic_DNA"/>
</dbReference>
<evidence type="ECO:0000313" key="1">
    <source>
        <dbReference type="EMBL" id="KAJ3642234.1"/>
    </source>
</evidence>
<dbReference type="Proteomes" id="UP001168821">
    <property type="component" value="Unassembled WGS sequence"/>
</dbReference>
<proteinExistence type="predicted"/>
<comment type="caution">
    <text evidence="1">The sequence shown here is derived from an EMBL/GenBank/DDBJ whole genome shotgun (WGS) entry which is preliminary data.</text>
</comment>
<keyword evidence="2" id="KW-1185">Reference proteome</keyword>